<organism evidence="1 2">
    <name type="scientific">Neiella holothuriorum</name>
    <dbReference type="NCBI Taxonomy" id="2870530"/>
    <lineage>
        <taxon>Bacteria</taxon>
        <taxon>Pseudomonadati</taxon>
        <taxon>Pseudomonadota</taxon>
        <taxon>Gammaproteobacteria</taxon>
        <taxon>Alteromonadales</taxon>
        <taxon>Echinimonadaceae</taxon>
        <taxon>Neiella</taxon>
    </lineage>
</organism>
<accession>A0ABS7EBG0</accession>
<comment type="caution">
    <text evidence="1">The sequence shown here is derived from an EMBL/GenBank/DDBJ whole genome shotgun (WGS) entry which is preliminary data.</text>
</comment>
<gene>
    <name evidence="1" type="ORF">K0504_01335</name>
</gene>
<name>A0ABS7EBG0_9GAMM</name>
<keyword evidence="2" id="KW-1185">Reference proteome</keyword>
<reference evidence="1" key="1">
    <citation type="submission" date="2021-07" db="EMBL/GenBank/DDBJ databases">
        <title>Neiella marina sp. nov., isolated from the intestinal content of sea cucumber Apostichopus japonicus.</title>
        <authorList>
            <person name="Bai X."/>
        </authorList>
    </citation>
    <scope>NUCLEOTIDE SEQUENCE</scope>
    <source>
        <strain evidence="1">126</strain>
    </source>
</reference>
<evidence type="ECO:0000313" key="1">
    <source>
        <dbReference type="EMBL" id="MBW8189664.1"/>
    </source>
</evidence>
<evidence type="ECO:0000313" key="2">
    <source>
        <dbReference type="Proteomes" id="UP001166251"/>
    </source>
</evidence>
<protein>
    <recommendedName>
        <fullName evidence="3">DUF4177 domain-containing protein</fullName>
    </recommendedName>
</protein>
<dbReference type="EMBL" id="JAHZSS010000001">
    <property type="protein sequence ID" value="MBW8189664.1"/>
    <property type="molecule type" value="Genomic_DNA"/>
</dbReference>
<dbReference type="Proteomes" id="UP001166251">
    <property type="component" value="Unassembled WGS sequence"/>
</dbReference>
<proteinExistence type="predicted"/>
<dbReference type="RefSeq" id="WP_220102337.1">
    <property type="nucleotide sequence ID" value="NZ_JAHZSS010000001.1"/>
</dbReference>
<sequence>MQKIVEFKTRTFWSSSIDVDKLNDTIVQYNQQGWLVSQIQPYSNFCGFVCGYVLLEKK</sequence>
<evidence type="ECO:0008006" key="3">
    <source>
        <dbReference type="Google" id="ProtNLM"/>
    </source>
</evidence>